<accession>A0A1B2E087</accession>
<comment type="similarity">
    <text evidence="1">Belongs to the AHA1 family.</text>
</comment>
<dbReference type="InterPro" id="IPR013538">
    <property type="entry name" value="ASHA1/2-like_C"/>
</dbReference>
<dbReference type="AlphaFoldDB" id="A0A1B2E087"/>
<dbReference type="Pfam" id="PF08327">
    <property type="entry name" value="AHSA1"/>
    <property type="match status" value="1"/>
</dbReference>
<evidence type="ECO:0000259" key="2">
    <source>
        <dbReference type="Pfam" id="PF08327"/>
    </source>
</evidence>
<dbReference type="Gene3D" id="3.30.530.20">
    <property type="match status" value="1"/>
</dbReference>
<proteinExistence type="inferred from homology"/>
<feature type="domain" description="Activator of Hsp90 ATPase homologue 1/2-like C-terminal" evidence="2">
    <location>
        <begin position="26"/>
        <end position="160"/>
    </location>
</feature>
<dbReference type="EMBL" id="CP016809">
    <property type="protein sequence ID" value="ANY73339.1"/>
    <property type="molecule type" value="Genomic_DNA"/>
</dbReference>
<sequence length="169" mass="19672">MGRKTIITKDREQRKLTVERIVSIPLKLSWEGWTKPEHIERWWGPRNWTATVYEMDVRPGGAWRYRIAPDTAGEGDAAFCKAIYTEVVEWSRLVYNDTFTDSQWNPVEGSDMLTFVTFDEARGGTRLSIITQFASAEDLDQAEPMGMVEGYQETLERFEHQMQYILNQP</sequence>
<dbReference type="SUPFAM" id="SSF55961">
    <property type="entry name" value="Bet v1-like"/>
    <property type="match status" value="1"/>
</dbReference>
<dbReference type="KEGG" id="pib:BBD41_12520"/>
<name>A0A1B2E087_9BACL</name>
<gene>
    <name evidence="3" type="ORF">BBD41_12520</name>
</gene>
<reference evidence="3" key="1">
    <citation type="submission" date="2016-08" db="EMBL/GenBank/DDBJ databases">
        <title>Complete Genome Seqeunce of Paenibacillus sp. nov. IHBB 9852 from high altitute lake of Indian trans-Himalayas.</title>
        <authorList>
            <person name="Kiran S."/>
            <person name="Swarnkar M.K."/>
            <person name="Rana A."/>
            <person name="Tewari R."/>
            <person name="Gulati A."/>
        </authorList>
    </citation>
    <scope>NUCLEOTIDE SEQUENCE [LARGE SCALE GENOMIC DNA]</scope>
    <source>
        <strain evidence="3">IHBB 9852</strain>
    </source>
</reference>
<protein>
    <submittedName>
        <fullName evidence="3">ATPase</fullName>
    </submittedName>
</protein>
<evidence type="ECO:0000313" key="3">
    <source>
        <dbReference type="EMBL" id="ANY73339.1"/>
    </source>
</evidence>
<dbReference type="RefSeq" id="WP_099477796.1">
    <property type="nucleotide sequence ID" value="NZ_CP016809.1"/>
</dbReference>
<organism evidence="3">
    <name type="scientific">Paenibacillus ihbetae</name>
    <dbReference type="NCBI Taxonomy" id="1870820"/>
    <lineage>
        <taxon>Bacteria</taxon>
        <taxon>Bacillati</taxon>
        <taxon>Bacillota</taxon>
        <taxon>Bacilli</taxon>
        <taxon>Bacillales</taxon>
        <taxon>Paenibacillaceae</taxon>
        <taxon>Paenibacillus</taxon>
    </lineage>
</organism>
<evidence type="ECO:0000256" key="1">
    <source>
        <dbReference type="ARBA" id="ARBA00006817"/>
    </source>
</evidence>
<dbReference type="InterPro" id="IPR023393">
    <property type="entry name" value="START-like_dom_sf"/>
</dbReference>